<evidence type="ECO:0008006" key="8">
    <source>
        <dbReference type="Google" id="ProtNLM"/>
    </source>
</evidence>
<dbReference type="GO" id="GO:0000184">
    <property type="term" value="P:nuclear-transcribed mRNA catabolic process, nonsense-mediated decay"/>
    <property type="evidence" value="ECO:0007669"/>
    <property type="project" value="UniProtKB-KW"/>
</dbReference>
<dbReference type="Pfam" id="PF00536">
    <property type="entry name" value="SAM_1"/>
    <property type="match status" value="1"/>
</dbReference>
<accession>A0A834XVY6</accession>
<dbReference type="InterPro" id="IPR013761">
    <property type="entry name" value="SAM/pointed_sf"/>
</dbReference>
<dbReference type="CDD" id="cd09884">
    <property type="entry name" value="PIN_Smg5-like"/>
    <property type="match status" value="1"/>
</dbReference>
<dbReference type="OrthoDB" id="539213at2759"/>
<dbReference type="GO" id="GO:0042162">
    <property type="term" value="F:telomeric DNA binding"/>
    <property type="evidence" value="ECO:0007669"/>
    <property type="project" value="TreeGrafter"/>
</dbReference>
<dbReference type="PANTHER" id="PTHR15696:SF7">
    <property type="entry name" value="NONSENSE-MEDIATED MRNA DECAY FACTOR"/>
    <property type="match status" value="1"/>
</dbReference>
<dbReference type="EMBL" id="JACMRX010000003">
    <property type="protein sequence ID" value="KAF7993806.1"/>
    <property type="molecule type" value="Genomic_DNA"/>
</dbReference>
<dbReference type="Proteomes" id="UP000639338">
    <property type="component" value="Unassembled WGS sequence"/>
</dbReference>
<dbReference type="InterPro" id="IPR019458">
    <property type="entry name" value="Est1-like_N"/>
</dbReference>
<evidence type="ECO:0000256" key="2">
    <source>
        <dbReference type="SAM" id="MobiDB-lite"/>
    </source>
</evidence>
<evidence type="ECO:0000313" key="6">
    <source>
        <dbReference type="EMBL" id="KAF7993806.1"/>
    </source>
</evidence>
<dbReference type="InterPro" id="IPR001660">
    <property type="entry name" value="SAM"/>
</dbReference>
<feature type="compositionally biased region" description="Acidic residues" evidence="2">
    <location>
        <begin position="523"/>
        <end position="558"/>
    </location>
</feature>
<evidence type="ECO:0000259" key="4">
    <source>
        <dbReference type="Pfam" id="PF10373"/>
    </source>
</evidence>
<dbReference type="PANTHER" id="PTHR15696">
    <property type="entry name" value="SMG-7 SUPPRESSOR WITH MORPHOLOGICAL EFFECT ON GENITALIA PROTEIN 7"/>
    <property type="match status" value="1"/>
</dbReference>
<dbReference type="GO" id="GO:0070034">
    <property type="term" value="F:telomerase RNA binding"/>
    <property type="evidence" value="ECO:0007669"/>
    <property type="project" value="TreeGrafter"/>
</dbReference>
<keyword evidence="1" id="KW-0866">Nonsense-mediated mRNA decay</keyword>
<sequence length="1141" mass="130547">MKKLNKTSDANVEFLESTRRLYRGATEIAKKLDEKKNSVSSILDIFTIENEVLRGKLKDYCERLLFKDPIGHAKKIEELLWRRGFYDAVSTAKKIVKTNEWSKIEKSLLLTHLSVGVGFYHHLILRIHLENKLDLAGFIDFAYPQNDCYYVKDIKKQNQQQQQDDEQLKECLMKIVHRSLVCLGDLARYKLEFDANWDPMIAMRYYKMAITIEPNYGMPHNQLGTLAANKNYGIDAVYYYLRSTLCTLPFEGAEGNLNRIINTNNNNNNNKLPLAPSKICANLLFNLIKKWYNNDTPTTSKNYIVDTNTNDTCQILLDNIENLLKIDKLNNDNDNLSEQTTSIDKFLKNLKSQDLPYLSDNVVFKIVSICLMLISKLKKNNSSQLNQVIAFMLSVLSKLLQVAVCRLEMSIDKLSSSSSSSTTTSDVLINSNHEKLIIKNDKSINDNENLIINKTNNKNGHVKNRVKSKSLLSKLRRPKKRVNSLDSDSSDIDEFDDDDDDDEIINNDNTSSDEYNSEKDVNSDESEQEIDESSQDDDSNDSTDSTDNDDDDDDDDNNNIENNCVANDEITINNKILMILTNEGLLQSIKICFNWLQDNQDIIKLAFKGSQLLLKRITIFFNIINININKIMKNKNIFNDESMIFSNNQDDVLNNYIKIIPLPEDIDLQGLNILNASHNNIDWKILKILNINNQEESLLRCLKIINFANYLCTIDESGLKYNDTNGYFYNDDLNKPNDNDNDKCSTSKSTAIVNDNDDDLIINNNSKGKLMRHMGELWLKAEVKALENRLKSKLMSAYLVPDHDALAKYTPLLKRLVYTKKFIIVIPSIVVSALDELKRTSGHAREATRWLEGQLKKGSRFLRAQRPQENLPLAYIKGPRPKDKEAWVFFQIIECCHYLQKQTKIDNDSNEPPVVTLLTGITRKSSPSSSSSLSFSPDGLAQNAGINLEHIESFHTKWKTSNVLTMADLNNHDDDDDDDPEPTTSTPEDKIKSVISFSQKYKLHRPPNLVINDDNNLIPTIENLSQCSPVRSPFPSNESLNDDFLINKNDTTKIVNESCNNSYNYSVENNNVNLTMCQMKILCLLKHFGLSHLAFIFIEQEIDIELFVTLVDQDLQEIGIEKKTDRQIILSVIAECKKRFK</sequence>
<evidence type="ECO:0000313" key="7">
    <source>
        <dbReference type="Proteomes" id="UP000639338"/>
    </source>
</evidence>
<dbReference type="AlphaFoldDB" id="A0A834XVY6"/>
<dbReference type="InterPro" id="IPR011990">
    <property type="entry name" value="TPR-like_helical_dom_sf"/>
</dbReference>
<feature type="region of interest" description="Disordered" evidence="2">
    <location>
        <begin position="454"/>
        <end position="562"/>
    </location>
</feature>
<dbReference type="Gene3D" id="1.25.40.10">
    <property type="entry name" value="Tetratricopeptide repeat domain"/>
    <property type="match status" value="1"/>
</dbReference>
<organism evidence="6 7">
    <name type="scientific">Aphidius gifuensis</name>
    <name type="common">Parasitoid wasp</name>
    <dbReference type="NCBI Taxonomy" id="684658"/>
    <lineage>
        <taxon>Eukaryota</taxon>
        <taxon>Metazoa</taxon>
        <taxon>Ecdysozoa</taxon>
        <taxon>Arthropoda</taxon>
        <taxon>Hexapoda</taxon>
        <taxon>Insecta</taxon>
        <taxon>Pterygota</taxon>
        <taxon>Neoptera</taxon>
        <taxon>Endopterygota</taxon>
        <taxon>Hymenoptera</taxon>
        <taxon>Apocrita</taxon>
        <taxon>Ichneumonoidea</taxon>
        <taxon>Braconidae</taxon>
        <taxon>Aphidiinae</taxon>
        <taxon>Aphidius</taxon>
    </lineage>
</organism>
<keyword evidence="7" id="KW-1185">Reference proteome</keyword>
<feature type="domain" description="DNA/RNA-binding" evidence="4">
    <location>
        <begin position="202"/>
        <end position="409"/>
    </location>
</feature>
<dbReference type="FunFam" id="3.40.50.1010:FF:000033">
    <property type="entry name" value="Blast:Protein SMG5"/>
    <property type="match status" value="1"/>
</dbReference>
<dbReference type="SUPFAM" id="SSF47769">
    <property type="entry name" value="SAM/Pointed domain"/>
    <property type="match status" value="1"/>
</dbReference>
<dbReference type="Gene3D" id="3.40.50.1010">
    <property type="entry name" value="5'-nuclease"/>
    <property type="match status" value="1"/>
</dbReference>
<dbReference type="Pfam" id="PF10373">
    <property type="entry name" value="EST1_DNA_bind"/>
    <property type="match status" value="1"/>
</dbReference>
<comment type="caution">
    <text evidence="6">The sequence shown here is derived from an EMBL/GenBank/DDBJ whole genome shotgun (WGS) entry which is preliminary data.</text>
</comment>
<feature type="compositionally biased region" description="Acidic residues" evidence="2">
    <location>
        <begin position="488"/>
        <end position="505"/>
    </location>
</feature>
<dbReference type="GO" id="GO:0005697">
    <property type="term" value="C:telomerase holoenzyme complex"/>
    <property type="evidence" value="ECO:0007669"/>
    <property type="project" value="TreeGrafter"/>
</dbReference>
<evidence type="ECO:0000259" key="5">
    <source>
        <dbReference type="Pfam" id="PF10374"/>
    </source>
</evidence>
<dbReference type="Gene3D" id="1.10.150.50">
    <property type="entry name" value="Transcription Factor, Ets-1"/>
    <property type="match status" value="1"/>
</dbReference>
<proteinExistence type="predicted"/>
<name>A0A834XVY6_APHGI</name>
<dbReference type="InterPro" id="IPR045153">
    <property type="entry name" value="Est1/Ebs1-like"/>
</dbReference>
<feature type="region of interest" description="Disordered" evidence="2">
    <location>
        <begin position="969"/>
        <end position="991"/>
    </location>
</feature>
<evidence type="ECO:0000256" key="1">
    <source>
        <dbReference type="ARBA" id="ARBA00023161"/>
    </source>
</evidence>
<feature type="domain" description="SAM" evidence="3">
    <location>
        <begin position="1085"/>
        <end position="1134"/>
    </location>
</feature>
<evidence type="ECO:0000259" key="3">
    <source>
        <dbReference type="Pfam" id="PF00536"/>
    </source>
</evidence>
<dbReference type="InterPro" id="IPR018834">
    <property type="entry name" value="DNA/RNA-bd_Est1-type"/>
</dbReference>
<feature type="domain" description="Telomerase activating protein Est1-like N-terminal" evidence="5">
    <location>
        <begin position="75"/>
        <end position="193"/>
    </location>
</feature>
<protein>
    <recommendedName>
        <fullName evidence="8">Protein SMG5</fullName>
    </recommendedName>
</protein>
<feature type="compositionally biased region" description="Basic residues" evidence="2">
    <location>
        <begin position="460"/>
        <end position="482"/>
    </location>
</feature>
<reference evidence="6 7" key="1">
    <citation type="submission" date="2020-08" db="EMBL/GenBank/DDBJ databases">
        <title>Aphidius gifuensis genome sequencing and assembly.</title>
        <authorList>
            <person name="Du Z."/>
        </authorList>
    </citation>
    <scope>NUCLEOTIDE SEQUENCE [LARGE SCALE GENOMIC DNA]</scope>
    <source>
        <strain evidence="6">YNYX2018</strain>
        <tissue evidence="6">Adults</tissue>
    </source>
</reference>
<dbReference type="Pfam" id="PF10374">
    <property type="entry name" value="EST1"/>
    <property type="match status" value="1"/>
</dbReference>
<gene>
    <name evidence="6" type="ORF">HCN44_011075</name>
</gene>
<dbReference type="SUPFAM" id="SSF48452">
    <property type="entry name" value="TPR-like"/>
    <property type="match status" value="1"/>
</dbReference>